<keyword evidence="1" id="KW-0805">Transcription regulation</keyword>
<evidence type="ECO:0000256" key="5">
    <source>
        <dbReference type="SAM" id="MobiDB-lite"/>
    </source>
</evidence>
<dbReference type="Pfam" id="PF13921">
    <property type="entry name" value="Myb_DNA-bind_6"/>
    <property type="match status" value="1"/>
</dbReference>
<reference evidence="8" key="2">
    <citation type="submission" date="2021-08" db="EMBL/GenBank/DDBJ databases">
        <authorList>
            <person name="Gostincar C."/>
            <person name="Sun X."/>
            <person name="Song Z."/>
            <person name="Gunde-Cimerman N."/>
        </authorList>
    </citation>
    <scope>NUCLEOTIDE SEQUENCE</scope>
    <source>
        <strain evidence="8">EXF-9298</strain>
    </source>
</reference>
<evidence type="ECO:0000256" key="3">
    <source>
        <dbReference type="ARBA" id="ARBA00023163"/>
    </source>
</evidence>
<feature type="domain" description="Myb-like" evidence="6">
    <location>
        <begin position="80"/>
        <end position="131"/>
    </location>
</feature>
<dbReference type="PANTHER" id="PTHR46621:SF1">
    <property type="entry name" value="SNRNA-ACTIVATING PROTEIN COMPLEX SUBUNIT 4"/>
    <property type="match status" value="1"/>
</dbReference>
<feature type="non-terminal residue" evidence="8">
    <location>
        <position position="1"/>
    </location>
</feature>
<evidence type="ECO:0000256" key="2">
    <source>
        <dbReference type="ARBA" id="ARBA00023125"/>
    </source>
</evidence>
<dbReference type="InterPro" id="IPR009057">
    <property type="entry name" value="Homeodomain-like_sf"/>
</dbReference>
<dbReference type="Proteomes" id="UP000729357">
    <property type="component" value="Unassembled WGS sequence"/>
</dbReference>
<reference evidence="8" key="1">
    <citation type="journal article" date="2021" name="J Fungi (Basel)">
        <title>Virulence traits and population genomics of the black yeast Aureobasidium melanogenum.</title>
        <authorList>
            <person name="Cernosa A."/>
            <person name="Sun X."/>
            <person name="Gostincar C."/>
            <person name="Fang C."/>
            <person name="Gunde-Cimerman N."/>
            <person name="Song Z."/>
        </authorList>
    </citation>
    <scope>NUCLEOTIDE SEQUENCE</scope>
    <source>
        <strain evidence="8">EXF-9298</strain>
    </source>
</reference>
<name>A0A9P8G242_AURME</name>
<keyword evidence="4" id="KW-0539">Nucleus</keyword>
<feature type="region of interest" description="Disordered" evidence="5">
    <location>
        <begin position="141"/>
        <end position="168"/>
    </location>
</feature>
<evidence type="ECO:0000313" key="8">
    <source>
        <dbReference type="EMBL" id="KAG9988256.1"/>
    </source>
</evidence>
<feature type="compositionally biased region" description="Polar residues" evidence="5">
    <location>
        <begin position="1"/>
        <end position="10"/>
    </location>
</feature>
<dbReference type="Gene3D" id="1.10.10.60">
    <property type="entry name" value="Homeodomain-like"/>
    <property type="match status" value="2"/>
</dbReference>
<evidence type="ECO:0000256" key="1">
    <source>
        <dbReference type="ARBA" id="ARBA00023015"/>
    </source>
</evidence>
<proteinExistence type="predicted"/>
<evidence type="ECO:0000259" key="7">
    <source>
        <dbReference type="PROSITE" id="PS51294"/>
    </source>
</evidence>
<organism evidence="8 9">
    <name type="scientific">Aureobasidium melanogenum</name>
    <name type="common">Aureobasidium pullulans var. melanogenum</name>
    <dbReference type="NCBI Taxonomy" id="46634"/>
    <lineage>
        <taxon>Eukaryota</taxon>
        <taxon>Fungi</taxon>
        <taxon>Dikarya</taxon>
        <taxon>Ascomycota</taxon>
        <taxon>Pezizomycotina</taxon>
        <taxon>Dothideomycetes</taxon>
        <taxon>Dothideomycetidae</taxon>
        <taxon>Dothideales</taxon>
        <taxon>Saccotheciaceae</taxon>
        <taxon>Aureobasidium</taxon>
    </lineage>
</organism>
<dbReference type="SUPFAM" id="SSF46689">
    <property type="entry name" value="Homeodomain-like"/>
    <property type="match status" value="1"/>
</dbReference>
<feature type="compositionally biased region" description="Polar residues" evidence="5">
    <location>
        <begin position="141"/>
        <end position="158"/>
    </location>
</feature>
<keyword evidence="3" id="KW-0804">Transcription</keyword>
<evidence type="ECO:0000313" key="9">
    <source>
        <dbReference type="Proteomes" id="UP000729357"/>
    </source>
</evidence>
<dbReference type="GO" id="GO:0000978">
    <property type="term" value="F:RNA polymerase II cis-regulatory region sequence-specific DNA binding"/>
    <property type="evidence" value="ECO:0007669"/>
    <property type="project" value="TreeGrafter"/>
</dbReference>
<dbReference type="EMBL" id="JAHFXS010000163">
    <property type="protein sequence ID" value="KAG9988256.1"/>
    <property type="molecule type" value="Genomic_DNA"/>
</dbReference>
<evidence type="ECO:0000256" key="4">
    <source>
        <dbReference type="ARBA" id="ARBA00023242"/>
    </source>
</evidence>
<dbReference type="PANTHER" id="PTHR46621">
    <property type="entry name" value="SNRNA-ACTIVATING PROTEIN COMPLEX SUBUNIT 4"/>
    <property type="match status" value="1"/>
</dbReference>
<feature type="domain" description="Myb-like" evidence="6">
    <location>
        <begin position="35"/>
        <end position="79"/>
    </location>
</feature>
<dbReference type="InterPro" id="IPR001005">
    <property type="entry name" value="SANT/Myb"/>
</dbReference>
<accession>A0A9P8G242</accession>
<dbReference type="GO" id="GO:0042795">
    <property type="term" value="P:snRNA transcription by RNA polymerase II"/>
    <property type="evidence" value="ECO:0007669"/>
    <property type="project" value="TreeGrafter"/>
</dbReference>
<sequence>MQTPETTTSPHHAFPTSRATSLSNCEQRPRHVITGTWLPEEDQRLREAILKYGSRWVHVASDVGTRNGDQCMKRWNEKLNPALNHSSWTPGEEELLLSLVESCGRNWKFLADTFFENRASLALKNRYSLLLRRQKRRITNQQAVEASSNRITQQTTQPGFSSGSNASISPSAGASNVLNYYGDAEATSSLNHNLQPVHPVSSGLSSRMLLNNPSMSEICNTSSFNQLMRGDELQYSAAAPKTASAMDSCVDQSLIQRQDSFLDGLGWPCMPRSTASRDYDTDNRGLMEFAGMDNFSSFGYAERTNVDTAGFDIGQGDGCEERGADDEGVVEYSIKAQRKKLKKLMSHMMDAAMSESAGWMADDDEVTLEPRTAIYKTNPANISNANVILSINTTPILSRA</sequence>
<evidence type="ECO:0000259" key="6">
    <source>
        <dbReference type="PROSITE" id="PS50090"/>
    </source>
</evidence>
<dbReference type="PROSITE" id="PS51294">
    <property type="entry name" value="HTH_MYB"/>
    <property type="match status" value="2"/>
</dbReference>
<dbReference type="InterPro" id="IPR051575">
    <property type="entry name" value="Myb-like_DNA-bd"/>
</dbReference>
<feature type="region of interest" description="Disordered" evidence="5">
    <location>
        <begin position="1"/>
        <end position="22"/>
    </location>
</feature>
<dbReference type="GO" id="GO:0042796">
    <property type="term" value="P:snRNA transcription by RNA polymerase III"/>
    <property type="evidence" value="ECO:0007669"/>
    <property type="project" value="TreeGrafter"/>
</dbReference>
<dbReference type="SMART" id="SM00717">
    <property type="entry name" value="SANT"/>
    <property type="match status" value="2"/>
</dbReference>
<keyword evidence="2" id="KW-0238">DNA-binding</keyword>
<dbReference type="GO" id="GO:0001006">
    <property type="term" value="F:RNA polymerase III type 3 promoter sequence-specific DNA binding"/>
    <property type="evidence" value="ECO:0007669"/>
    <property type="project" value="TreeGrafter"/>
</dbReference>
<dbReference type="AlphaFoldDB" id="A0A9P8G242"/>
<protein>
    <submittedName>
        <fullName evidence="8">Uncharacterized protein</fullName>
    </submittedName>
</protein>
<feature type="domain" description="HTH myb-type" evidence="7">
    <location>
        <begin position="84"/>
        <end position="135"/>
    </location>
</feature>
<dbReference type="GO" id="GO:0019185">
    <property type="term" value="C:snRNA-activating protein complex"/>
    <property type="evidence" value="ECO:0007669"/>
    <property type="project" value="TreeGrafter"/>
</dbReference>
<comment type="caution">
    <text evidence="8">The sequence shown here is derived from an EMBL/GenBank/DDBJ whole genome shotgun (WGS) entry which is preliminary data.</text>
</comment>
<gene>
    <name evidence="8" type="ORF">KCU98_g2747</name>
</gene>
<dbReference type="CDD" id="cd00167">
    <property type="entry name" value="SANT"/>
    <property type="match status" value="1"/>
</dbReference>
<feature type="domain" description="HTH myb-type" evidence="7">
    <location>
        <begin position="35"/>
        <end position="83"/>
    </location>
</feature>
<keyword evidence="9" id="KW-1185">Reference proteome</keyword>
<feature type="compositionally biased region" description="Low complexity" evidence="5">
    <location>
        <begin position="159"/>
        <end position="168"/>
    </location>
</feature>
<dbReference type="InterPro" id="IPR017930">
    <property type="entry name" value="Myb_dom"/>
</dbReference>
<dbReference type="PROSITE" id="PS50090">
    <property type="entry name" value="MYB_LIKE"/>
    <property type="match status" value="2"/>
</dbReference>